<dbReference type="OrthoDB" id="6350724at2759"/>
<dbReference type="InterPro" id="IPR000618">
    <property type="entry name" value="Insect_cuticle"/>
</dbReference>
<dbReference type="InterPro" id="IPR031311">
    <property type="entry name" value="CHIT_BIND_RR_consensus"/>
</dbReference>
<dbReference type="PROSITE" id="PS00233">
    <property type="entry name" value="CHIT_BIND_RR_1"/>
    <property type="match status" value="1"/>
</dbReference>
<evidence type="ECO:0000313" key="4">
    <source>
        <dbReference type="EMBL" id="ROT72293.1"/>
    </source>
</evidence>
<proteinExistence type="predicted"/>
<gene>
    <name evidence="4" type="ORF">C7M84_009333</name>
</gene>
<comment type="caution">
    <text evidence="4">The sequence shown here is derived from an EMBL/GenBank/DDBJ whole genome shotgun (WGS) entry which is preliminary data.</text>
</comment>
<dbReference type="AlphaFoldDB" id="A0A3R7MBL4"/>
<reference evidence="4 5" key="2">
    <citation type="submission" date="2019-01" db="EMBL/GenBank/DDBJ databases">
        <title>The decoding of complex shrimp genome reveals the adaptation for benthos swimmer, frequently molting mechanism and breeding impact on genome.</title>
        <authorList>
            <person name="Sun Y."/>
            <person name="Gao Y."/>
            <person name="Yu Y."/>
        </authorList>
    </citation>
    <scope>NUCLEOTIDE SEQUENCE [LARGE SCALE GENOMIC DNA]</scope>
    <source>
        <tissue evidence="4">Muscle</tissue>
    </source>
</reference>
<feature type="compositionally biased region" description="Low complexity" evidence="3">
    <location>
        <begin position="164"/>
        <end position="174"/>
    </location>
</feature>
<dbReference type="PROSITE" id="PS51155">
    <property type="entry name" value="CHIT_BIND_RR_2"/>
    <property type="match status" value="1"/>
</dbReference>
<reference evidence="4 5" key="1">
    <citation type="submission" date="2018-04" db="EMBL/GenBank/DDBJ databases">
        <authorList>
            <person name="Zhang X."/>
            <person name="Yuan J."/>
            <person name="Li F."/>
            <person name="Xiang J."/>
        </authorList>
    </citation>
    <scope>NUCLEOTIDE SEQUENCE [LARGE SCALE GENOMIC DNA]</scope>
    <source>
        <tissue evidence="4">Muscle</tissue>
    </source>
</reference>
<sequence length="174" mass="19201">MDERDPVDNYGGYGFRFRTGNRISFSESAAPSGPLRKIVTKGSVSFHHPDGTLHHLTYTADENGYRPVSDMIPTPYPLLPWQVTVQQLRFPPPYLFSASSPFLPWQVEQVRSLHLLLPLPLSCGTDPFPTPSSPPSSLFKWSASPRESAACRSWPTPGPPSPPRAKSSPSSDLL</sequence>
<name>A0A3R7MBL4_PENVA</name>
<dbReference type="Pfam" id="PF00379">
    <property type="entry name" value="Chitin_bind_4"/>
    <property type="match status" value="1"/>
</dbReference>
<dbReference type="Proteomes" id="UP000283509">
    <property type="component" value="Unassembled WGS sequence"/>
</dbReference>
<keyword evidence="5" id="KW-1185">Reference proteome</keyword>
<dbReference type="GO" id="GO:0042302">
    <property type="term" value="F:structural constituent of cuticle"/>
    <property type="evidence" value="ECO:0007669"/>
    <property type="project" value="UniProtKB-UniRule"/>
</dbReference>
<protein>
    <submittedName>
        <fullName evidence="4">Putative cuticle protein</fullName>
    </submittedName>
</protein>
<feature type="region of interest" description="Disordered" evidence="3">
    <location>
        <begin position="149"/>
        <end position="174"/>
    </location>
</feature>
<organism evidence="4 5">
    <name type="scientific">Penaeus vannamei</name>
    <name type="common">Whiteleg shrimp</name>
    <name type="synonym">Litopenaeus vannamei</name>
    <dbReference type="NCBI Taxonomy" id="6689"/>
    <lineage>
        <taxon>Eukaryota</taxon>
        <taxon>Metazoa</taxon>
        <taxon>Ecdysozoa</taxon>
        <taxon>Arthropoda</taxon>
        <taxon>Crustacea</taxon>
        <taxon>Multicrustacea</taxon>
        <taxon>Malacostraca</taxon>
        <taxon>Eumalacostraca</taxon>
        <taxon>Eucarida</taxon>
        <taxon>Decapoda</taxon>
        <taxon>Dendrobranchiata</taxon>
        <taxon>Penaeoidea</taxon>
        <taxon>Penaeidae</taxon>
        <taxon>Penaeus</taxon>
    </lineage>
</organism>
<accession>A0A3R7MBL4</accession>
<dbReference type="EMBL" id="QCYY01002181">
    <property type="protein sequence ID" value="ROT72293.1"/>
    <property type="molecule type" value="Genomic_DNA"/>
</dbReference>
<keyword evidence="1 2" id="KW-0193">Cuticle</keyword>
<evidence type="ECO:0000313" key="5">
    <source>
        <dbReference type="Proteomes" id="UP000283509"/>
    </source>
</evidence>
<evidence type="ECO:0000256" key="2">
    <source>
        <dbReference type="PROSITE-ProRule" id="PRU00497"/>
    </source>
</evidence>
<evidence type="ECO:0000256" key="3">
    <source>
        <dbReference type="SAM" id="MobiDB-lite"/>
    </source>
</evidence>
<evidence type="ECO:0000256" key="1">
    <source>
        <dbReference type="ARBA" id="ARBA00022460"/>
    </source>
</evidence>